<feature type="compositionally biased region" description="Basic and acidic residues" evidence="1">
    <location>
        <begin position="620"/>
        <end position="633"/>
    </location>
</feature>
<feature type="region of interest" description="Disordered" evidence="1">
    <location>
        <begin position="590"/>
        <end position="638"/>
    </location>
</feature>
<keyword evidence="3" id="KW-1185">Reference proteome</keyword>
<comment type="caution">
    <text evidence="2">The sequence shown here is derived from an EMBL/GenBank/DDBJ whole genome shotgun (WGS) entry which is preliminary data.</text>
</comment>
<proteinExistence type="predicted"/>
<feature type="region of interest" description="Disordered" evidence="1">
    <location>
        <begin position="659"/>
        <end position="692"/>
    </location>
</feature>
<gene>
    <name evidence="2" type="ORF">N7476_009132</name>
</gene>
<feature type="compositionally biased region" description="Polar residues" evidence="1">
    <location>
        <begin position="662"/>
        <end position="671"/>
    </location>
</feature>
<dbReference type="Proteomes" id="UP001147746">
    <property type="component" value="Unassembled WGS sequence"/>
</dbReference>
<evidence type="ECO:0008006" key="4">
    <source>
        <dbReference type="Google" id="ProtNLM"/>
    </source>
</evidence>
<feature type="compositionally biased region" description="Acidic residues" evidence="1">
    <location>
        <begin position="67"/>
        <end position="82"/>
    </location>
</feature>
<feature type="compositionally biased region" description="Acidic residues" evidence="1">
    <location>
        <begin position="31"/>
        <end position="41"/>
    </location>
</feature>
<sequence length="692" mass="79419">MAPSRSGPRARPHRPIRQNRTRVQTYHESTSEDDANLDADAEYGRSRRPSLTLRPRDIPPSYREESTDADWGDIPDESDAESYDMAPVDPPDQSMIASQAITEPMPRLANAPRRRAVRRTAPSQSSKPKRRRTIKNEPGKPLRKRQKAETNDDIILGSGVIPPWQTLPYQVLFDIFLRASYPLLNEQQSVRTDSVKWLVNVALLCRAFHEPALAALYHTPPLLPTFKSHSLLKLLSMPSSSCTLNYAAKIKELHVDVEQVLLYKSGPTLGYFDLSRLVERTPQVQTLRLYHKDDDTVGIPPWNITPSKWLYSNPLFAAIDQAGLVLRSWDWNARFLPTSELLPFMLEKHLRPAFQGLKKIRLLHLGDGDPEDLTIQEVALATSLQALPEIEHLDLIECTVVKDSFLPRLPMTIRSLTLSNCDRIYSKSFLEFMKSHGQHLRELCLSHNRHLNMAFSTDLALYCPKLRRFKMDISIHDVSTYHDTEPHFTELIKESEIPTWPESLQEIELIQLRRLDHSTAESFFMSLIDSAPKLPDLRKLVISAILRIPWRDRAHFRERWISRLEKTFLRHSQPPNPNLRSLRKRELNNIPPKFDKAEVTSRPGTAGSELSTPSKRHSSRLAEGKASEAHENSEVTSFDLSRFDENDVQGMCDVVSIRIDNQRPSDMQFNENDFLDDEPSDDSDWNGDNYED</sequence>
<organism evidence="2 3">
    <name type="scientific">Penicillium atrosanguineum</name>
    <dbReference type="NCBI Taxonomy" id="1132637"/>
    <lineage>
        <taxon>Eukaryota</taxon>
        <taxon>Fungi</taxon>
        <taxon>Dikarya</taxon>
        <taxon>Ascomycota</taxon>
        <taxon>Pezizomycotina</taxon>
        <taxon>Eurotiomycetes</taxon>
        <taxon>Eurotiomycetidae</taxon>
        <taxon>Eurotiales</taxon>
        <taxon>Aspergillaceae</taxon>
        <taxon>Penicillium</taxon>
    </lineage>
</organism>
<evidence type="ECO:0000313" key="3">
    <source>
        <dbReference type="Proteomes" id="UP001147746"/>
    </source>
</evidence>
<dbReference type="InterPro" id="IPR032675">
    <property type="entry name" value="LRR_dom_sf"/>
</dbReference>
<dbReference type="AlphaFoldDB" id="A0A9W9PTA4"/>
<feature type="compositionally biased region" description="Basic residues" evidence="1">
    <location>
        <begin position="8"/>
        <end position="20"/>
    </location>
</feature>
<reference evidence="2" key="2">
    <citation type="journal article" date="2023" name="IMA Fungus">
        <title>Comparative genomic study of the Penicillium genus elucidates a diverse pangenome and 15 lateral gene transfer events.</title>
        <authorList>
            <person name="Petersen C."/>
            <person name="Sorensen T."/>
            <person name="Nielsen M.R."/>
            <person name="Sondergaard T.E."/>
            <person name="Sorensen J.L."/>
            <person name="Fitzpatrick D.A."/>
            <person name="Frisvad J.C."/>
            <person name="Nielsen K.L."/>
        </authorList>
    </citation>
    <scope>NUCLEOTIDE SEQUENCE</scope>
    <source>
        <strain evidence="2">IBT 21472</strain>
    </source>
</reference>
<name>A0A9W9PTA4_9EURO</name>
<evidence type="ECO:0000313" key="2">
    <source>
        <dbReference type="EMBL" id="KAJ5308476.1"/>
    </source>
</evidence>
<dbReference type="OrthoDB" id="5395390at2759"/>
<feature type="compositionally biased region" description="Acidic residues" evidence="1">
    <location>
        <begin position="673"/>
        <end position="692"/>
    </location>
</feature>
<feature type="region of interest" description="Disordered" evidence="1">
    <location>
        <begin position="1"/>
        <end position="149"/>
    </location>
</feature>
<protein>
    <recommendedName>
        <fullName evidence="4">F-box domain-containing protein</fullName>
    </recommendedName>
</protein>
<dbReference type="Gene3D" id="3.80.10.10">
    <property type="entry name" value="Ribonuclease Inhibitor"/>
    <property type="match status" value="1"/>
</dbReference>
<dbReference type="EMBL" id="JAPZBO010000008">
    <property type="protein sequence ID" value="KAJ5308476.1"/>
    <property type="molecule type" value="Genomic_DNA"/>
</dbReference>
<evidence type="ECO:0000256" key="1">
    <source>
        <dbReference type="SAM" id="MobiDB-lite"/>
    </source>
</evidence>
<accession>A0A9W9PTA4</accession>
<dbReference type="SUPFAM" id="SSF52047">
    <property type="entry name" value="RNI-like"/>
    <property type="match status" value="1"/>
</dbReference>
<feature type="compositionally biased region" description="Basic and acidic residues" evidence="1">
    <location>
        <begin position="54"/>
        <end position="66"/>
    </location>
</feature>
<reference evidence="2" key="1">
    <citation type="submission" date="2022-12" db="EMBL/GenBank/DDBJ databases">
        <authorList>
            <person name="Petersen C."/>
        </authorList>
    </citation>
    <scope>NUCLEOTIDE SEQUENCE</scope>
    <source>
        <strain evidence="2">IBT 21472</strain>
    </source>
</reference>